<dbReference type="GO" id="GO:0004821">
    <property type="term" value="F:histidine-tRNA ligase activity"/>
    <property type="evidence" value="ECO:0007669"/>
    <property type="project" value="TreeGrafter"/>
</dbReference>
<dbReference type="InterPro" id="IPR041715">
    <property type="entry name" value="HisRS-like_core"/>
</dbReference>
<gene>
    <name evidence="2" type="ORF">S06H3_51278</name>
</gene>
<reference evidence="2" key="1">
    <citation type="journal article" date="2014" name="Front. Microbiol.">
        <title>High frequency of phylogenetically diverse reductive dehalogenase-homologous genes in deep subseafloor sedimentary metagenomes.</title>
        <authorList>
            <person name="Kawai M."/>
            <person name="Futagami T."/>
            <person name="Toyoda A."/>
            <person name="Takaki Y."/>
            <person name="Nishi S."/>
            <person name="Hori S."/>
            <person name="Arai W."/>
            <person name="Tsubouchi T."/>
            <person name="Morono Y."/>
            <person name="Uchiyama I."/>
            <person name="Ito T."/>
            <person name="Fujiyama A."/>
            <person name="Inagaki F."/>
            <person name="Takami H."/>
        </authorList>
    </citation>
    <scope>NUCLEOTIDE SEQUENCE</scope>
    <source>
        <strain evidence="2">Expedition CK06-06</strain>
    </source>
</reference>
<dbReference type="CDD" id="cd00773">
    <property type="entry name" value="HisRS-like_core"/>
    <property type="match status" value="1"/>
</dbReference>
<dbReference type="GO" id="GO:0005737">
    <property type="term" value="C:cytoplasm"/>
    <property type="evidence" value="ECO:0007669"/>
    <property type="project" value="InterPro"/>
</dbReference>
<sequence length="206" mass="23839">MKNWPQPVKLFSVGPLFRHEKPQAGRFRQFHQFNFEVIGDTAPINDVSLIQLVSLIFKKLGIRGVVLQISSIGCPECRPDYKKLLTSYYRKQARKLCRFCRERLKTNPFRLLDCKEEKCRQLANNAPQAIDYLCDECHNHFKEVLEFLDELEIPYILNPYLVRGLDYYTKTVFEFKLEGPNPIELAGGGRYDGLVELLGGRPTPAV</sequence>
<dbReference type="EMBL" id="BARV01032530">
    <property type="protein sequence ID" value="GAI35061.1"/>
    <property type="molecule type" value="Genomic_DNA"/>
</dbReference>
<dbReference type="GO" id="GO:0006427">
    <property type="term" value="P:histidyl-tRNA aminoacylation"/>
    <property type="evidence" value="ECO:0007669"/>
    <property type="project" value="TreeGrafter"/>
</dbReference>
<dbReference type="AlphaFoldDB" id="X1NXX5"/>
<feature type="non-terminal residue" evidence="2">
    <location>
        <position position="206"/>
    </location>
</feature>
<evidence type="ECO:0000259" key="1">
    <source>
        <dbReference type="PROSITE" id="PS50862"/>
    </source>
</evidence>
<evidence type="ECO:0000313" key="2">
    <source>
        <dbReference type="EMBL" id="GAI35061.1"/>
    </source>
</evidence>
<dbReference type="PROSITE" id="PS50862">
    <property type="entry name" value="AA_TRNA_LIGASE_II"/>
    <property type="match status" value="1"/>
</dbReference>
<protein>
    <recommendedName>
        <fullName evidence="1">Aminoacyl-transfer RNA synthetases class-II family profile domain-containing protein</fullName>
    </recommendedName>
</protein>
<comment type="caution">
    <text evidence="2">The sequence shown here is derived from an EMBL/GenBank/DDBJ whole genome shotgun (WGS) entry which is preliminary data.</text>
</comment>
<name>X1NXX5_9ZZZZ</name>
<feature type="domain" description="Aminoacyl-transfer RNA synthetases class-II family profile" evidence="1">
    <location>
        <begin position="1"/>
        <end position="189"/>
    </location>
</feature>
<dbReference type="Gene3D" id="3.30.930.10">
    <property type="entry name" value="Bira Bifunctional Protein, Domain 2"/>
    <property type="match status" value="1"/>
</dbReference>
<dbReference type="InterPro" id="IPR006195">
    <property type="entry name" value="aa-tRNA-synth_II"/>
</dbReference>
<accession>X1NXX5</accession>
<dbReference type="SUPFAM" id="SSF55681">
    <property type="entry name" value="Class II aaRS and biotin synthetases"/>
    <property type="match status" value="1"/>
</dbReference>
<proteinExistence type="predicted"/>
<dbReference type="InterPro" id="IPR045864">
    <property type="entry name" value="aa-tRNA-synth_II/BPL/LPL"/>
</dbReference>
<dbReference type="Pfam" id="PF13393">
    <property type="entry name" value="tRNA-synt_His"/>
    <property type="match status" value="1"/>
</dbReference>
<organism evidence="2">
    <name type="scientific">marine sediment metagenome</name>
    <dbReference type="NCBI Taxonomy" id="412755"/>
    <lineage>
        <taxon>unclassified sequences</taxon>
        <taxon>metagenomes</taxon>
        <taxon>ecological metagenomes</taxon>
    </lineage>
</organism>
<dbReference type="PANTHER" id="PTHR43707:SF1">
    <property type="entry name" value="HISTIDINE--TRNA LIGASE, MITOCHONDRIAL-RELATED"/>
    <property type="match status" value="1"/>
</dbReference>
<dbReference type="InterPro" id="IPR004516">
    <property type="entry name" value="HisRS/HisZ"/>
</dbReference>
<dbReference type="PANTHER" id="PTHR43707">
    <property type="entry name" value="HISTIDYL-TRNA SYNTHETASE"/>
    <property type="match status" value="1"/>
</dbReference>